<dbReference type="CDD" id="cd01854">
    <property type="entry name" value="YjeQ_EngC"/>
    <property type="match status" value="1"/>
</dbReference>
<dbReference type="KEGG" id="tap:GZ22_15155"/>
<dbReference type="HAMAP" id="MF_01820">
    <property type="entry name" value="GTPase_RsgA"/>
    <property type="match status" value="1"/>
</dbReference>
<dbReference type="PANTHER" id="PTHR32120">
    <property type="entry name" value="SMALL RIBOSOMAL SUBUNIT BIOGENESIS GTPASE RSGA"/>
    <property type="match status" value="1"/>
</dbReference>
<evidence type="ECO:0000313" key="15">
    <source>
        <dbReference type="Proteomes" id="UP000027980"/>
    </source>
</evidence>
<gene>
    <name evidence="10" type="primary">rsgA</name>
    <name evidence="13" type="ORF">GZ22_15155</name>
    <name evidence="14" type="ORF">SAMN04489762_2013</name>
</gene>
<feature type="binding site" evidence="10">
    <location>
        <position position="280"/>
    </location>
    <ligand>
        <name>Zn(2+)</name>
        <dbReference type="ChEBI" id="CHEBI:29105"/>
    </ligand>
</feature>
<feature type="binding site" evidence="10">
    <location>
        <begin position="146"/>
        <end position="149"/>
    </location>
    <ligand>
        <name>GTP</name>
        <dbReference type="ChEBI" id="CHEBI:37565"/>
    </ligand>
</feature>
<dbReference type="Pfam" id="PF03193">
    <property type="entry name" value="RsgA_GTPase"/>
    <property type="match status" value="1"/>
</dbReference>
<dbReference type="GO" id="GO:0003924">
    <property type="term" value="F:GTPase activity"/>
    <property type="evidence" value="ECO:0007669"/>
    <property type="project" value="UniProtKB-UniRule"/>
</dbReference>
<evidence type="ECO:0000256" key="3">
    <source>
        <dbReference type="ARBA" id="ARBA00022723"/>
    </source>
</evidence>
<dbReference type="Proteomes" id="UP000199735">
    <property type="component" value="Unassembled WGS sequence"/>
</dbReference>
<dbReference type="AlphaFoldDB" id="A0A075LNY6"/>
<evidence type="ECO:0000256" key="10">
    <source>
        <dbReference type="HAMAP-Rule" id="MF_01820"/>
    </source>
</evidence>
<dbReference type="EMBL" id="CP008876">
    <property type="protein sequence ID" value="AIF67841.1"/>
    <property type="molecule type" value="Genomic_DNA"/>
</dbReference>
<dbReference type="Proteomes" id="UP000027980">
    <property type="component" value="Chromosome"/>
</dbReference>
<evidence type="ECO:0000256" key="7">
    <source>
        <dbReference type="ARBA" id="ARBA00022833"/>
    </source>
</evidence>
<comment type="cofactor">
    <cofactor evidence="10">
        <name>Zn(2+)</name>
        <dbReference type="ChEBI" id="CHEBI:29105"/>
    </cofactor>
    <text evidence="10">Binds 1 zinc ion per subunit.</text>
</comment>
<feature type="domain" description="CP-type G" evidence="12">
    <location>
        <begin position="101"/>
        <end position="256"/>
    </location>
</feature>
<keyword evidence="3 10" id="KW-0479">Metal-binding</keyword>
<evidence type="ECO:0000256" key="9">
    <source>
        <dbReference type="ARBA" id="ARBA00023134"/>
    </source>
</evidence>
<evidence type="ECO:0000256" key="5">
    <source>
        <dbReference type="ARBA" id="ARBA00022741"/>
    </source>
</evidence>
<keyword evidence="7 10" id="KW-0862">Zinc</keyword>
<dbReference type="GeneID" id="34222752"/>
<evidence type="ECO:0000256" key="6">
    <source>
        <dbReference type="ARBA" id="ARBA00022801"/>
    </source>
</evidence>
<name>A0A075LNY6_9BACI</name>
<feature type="domain" description="EngC GTPase" evidence="11">
    <location>
        <begin position="107"/>
        <end position="254"/>
    </location>
</feature>
<reference evidence="13 15" key="1">
    <citation type="submission" date="2014-07" db="EMBL/GenBank/DDBJ databases">
        <title>Complete genome sequence of a moderately halophilic bacterium Terribacillus aidingensis MP602, isolated from Cryptomeria fortunei in Tianmu mountain in China.</title>
        <authorList>
            <person name="Wang Y."/>
            <person name="Lu P."/>
            <person name="Zhang L."/>
        </authorList>
    </citation>
    <scope>NUCLEOTIDE SEQUENCE [LARGE SCALE GENOMIC DNA]</scope>
    <source>
        <strain evidence="13 15">MP602</strain>
    </source>
</reference>
<keyword evidence="5 10" id="KW-0547">Nucleotide-binding</keyword>
<evidence type="ECO:0000256" key="4">
    <source>
        <dbReference type="ARBA" id="ARBA00022730"/>
    </source>
</evidence>
<comment type="subunit">
    <text evidence="10">Monomer. Associates with 30S ribosomal subunit, binds 16S rRNA.</text>
</comment>
<dbReference type="InterPro" id="IPR012340">
    <property type="entry name" value="NA-bd_OB-fold"/>
</dbReference>
<keyword evidence="9 10" id="KW-0342">GTP-binding</keyword>
<keyword evidence="2 10" id="KW-0690">Ribosome biogenesis</keyword>
<evidence type="ECO:0000256" key="8">
    <source>
        <dbReference type="ARBA" id="ARBA00022884"/>
    </source>
</evidence>
<sequence length="352" mass="39488">MNEALNLLGWNDQLETAKQAYDKAWTPARIVLEHKHMYRVLDDRGEMLATPSGKFRQTGDYPAVGDWVLVDARHEEGKATIHALLPRKSKFSRKEAGAVTKEQIVAVNVDYVYLVMALNQDYNLRRLERYLLAAYDSGASPVIILSKGDLCDNLEEKYSEVEAIAPGVTLHVTSAVDRRGVDAISRQLAPGITAAFLGSSGAGKSTLVNMLYGKDVQLAGGIREDDGKGKHTTTHRELVQLPGGGMIIDTPGMRELQLWDQQHTGVSAAFTDIEQLGETCRFRDCTHNNEPGCRVQEAVENGELEEERLRSYFKLQRELQYLDSKTSTKAQLEQRKQFKQLSKQVKQVKKRR</sequence>
<keyword evidence="8 10" id="KW-0694">RNA-binding</keyword>
<dbReference type="InterPro" id="IPR030378">
    <property type="entry name" value="G_CP_dom"/>
</dbReference>
<evidence type="ECO:0000256" key="2">
    <source>
        <dbReference type="ARBA" id="ARBA00022517"/>
    </source>
</evidence>
<keyword evidence="1 10" id="KW-0963">Cytoplasm</keyword>
<comment type="similarity">
    <text evidence="10">Belongs to the TRAFAC class YlqF/YawG GTPase family. RsgA subfamily.</text>
</comment>
<dbReference type="Gene3D" id="3.40.50.300">
    <property type="entry name" value="P-loop containing nucleotide triphosphate hydrolases"/>
    <property type="match status" value="1"/>
</dbReference>
<keyword evidence="4 10" id="KW-0699">rRNA-binding</keyword>
<dbReference type="GO" id="GO:0019843">
    <property type="term" value="F:rRNA binding"/>
    <property type="evidence" value="ECO:0007669"/>
    <property type="project" value="UniProtKB-KW"/>
</dbReference>
<dbReference type="EC" id="3.6.1.-" evidence="10"/>
<dbReference type="InterPro" id="IPR027417">
    <property type="entry name" value="P-loop_NTPase"/>
</dbReference>
<feature type="binding site" evidence="10">
    <location>
        <position position="285"/>
    </location>
    <ligand>
        <name>Zn(2+)</name>
        <dbReference type="ChEBI" id="CHEBI:29105"/>
    </ligand>
</feature>
<evidence type="ECO:0000313" key="14">
    <source>
        <dbReference type="EMBL" id="SEN34672.1"/>
    </source>
</evidence>
<dbReference type="Gene3D" id="1.10.40.50">
    <property type="entry name" value="Probable gtpase engc, domain 3"/>
    <property type="match status" value="1"/>
</dbReference>
<dbReference type="InterPro" id="IPR010914">
    <property type="entry name" value="RsgA_GTPase_dom"/>
</dbReference>
<evidence type="ECO:0000259" key="11">
    <source>
        <dbReference type="PROSITE" id="PS50936"/>
    </source>
</evidence>
<accession>A0A075LNY6</accession>
<evidence type="ECO:0000256" key="1">
    <source>
        <dbReference type="ARBA" id="ARBA00022490"/>
    </source>
</evidence>
<dbReference type="HOGENOM" id="CLU_033617_0_1_9"/>
<evidence type="ECO:0000313" key="13">
    <source>
        <dbReference type="EMBL" id="AIF67841.1"/>
    </source>
</evidence>
<comment type="function">
    <text evidence="10">One of several proteins that assist in the late maturation steps of the functional core of the 30S ribosomal subunit. Helps release RbfA from mature subunits. May play a role in the assembly of ribosomal proteins into the subunit. Circularly permuted GTPase that catalyzes slow GTP hydrolysis, GTPase activity is stimulated by the 30S ribosomal subunit.</text>
</comment>
<dbReference type="GO" id="GO:0042274">
    <property type="term" value="P:ribosomal small subunit biogenesis"/>
    <property type="evidence" value="ECO:0007669"/>
    <property type="project" value="UniProtKB-UniRule"/>
</dbReference>
<feature type="binding site" evidence="10">
    <location>
        <position position="287"/>
    </location>
    <ligand>
        <name>Zn(2+)</name>
        <dbReference type="ChEBI" id="CHEBI:29105"/>
    </ligand>
</feature>
<dbReference type="PANTHER" id="PTHR32120:SF10">
    <property type="entry name" value="SMALL RIBOSOMAL SUBUNIT BIOGENESIS GTPASE RSGA"/>
    <property type="match status" value="1"/>
</dbReference>
<evidence type="ECO:0000313" key="16">
    <source>
        <dbReference type="Proteomes" id="UP000199735"/>
    </source>
</evidence>
<feature type="binding site" evidence="10">
    <location>
        <position position="293"/>
    </location>
    <ligand>
        <name>Zn(2+)</name>
        <dbReference type="ChEBI" id="CHEBI:29105"/>
    </ligand>
</feature>
<dbReference type="EMBL" id="FOCD01000002">
    <property type="protein sequence ID" value="SEN34672.1"/>
    <property type="molecule type" value="Genomic_DNA"/>
</dbReference>
<dbReference type="OrthoDB" id="9809485at2"/>
<feature type="binding site" evidence="10">
    <location>
        <begin position="198"/>
        <end position="206"/>
    </location>
    <ligand>
        <name>GTP</name>
        <dbReference type="ChEBI" id="CHEBI:37565"/>
    </ligand>
</feature>
<accession>A0AAX2EFU9</accession>
<evidence type="ECO:0000259" key="12">
    <source>
        <dbReference type="PROSITE" id="PS51721"/>
    </source>
</evidence>
<proteinExistence type="inferred from homology"/>
<keyword evidence="6 10" id="KW-0378">Hydrolase</keyword>
<reference evidence="14 16" key="2">
    <citation type="submission" date="2016-10" db="EMBL/GenBank/DDBJ databases">
        <authorList>
            <person name="Varghese N."/>
            <person name="Submissions S."/>
        </authorList>
    </citation>
    <scope>NUCLEOTIDE SEQUENCE [LARGE SCALE GENOMIC DNA]</scope>
    <source>
        <strain evidence="14 16">DSM 21619</strain>
    </source>
</reference>
<dbReference type="GO" id="GO:0005525">
    <property type="term" value="F:GTP binding"/>
    <property type="evidence" value="ECO:0007669"/>
    <property type="project" value="UniProtKB-UniRule"/>
</dbReference>
<dbReference type="PROSITE" id="PS50936">
    <property type="entry name" value="ENGC_GTPASE"/>
    <property type="match status" value="1"/>
</dbReference>
<dbReference type="NCBIfam" id="TIGR00157">
    <property type="entry name" value="ribosome small subunit-dependent GTPase A"/>
    <property type="match status" value="1"/>
</dbReference>
<dbReference type="PROSITE" id="PS51721">
    <property type="entry name" value="G_CP"/>
    <property type="match status" value="1"/>
</dbReference>
<protein>
    <recommendedName>
        <fullName evidence="10">Small ribosomal subunit biogenesis GTPase RsgA</fullName>
        <ecNumber evidence="10">3.6.1.-</ecNumber>
    </recommendedName>
</protein>
<dbReference type="GO" id="GO:0046872">
    <property type="term" value="F:metal ion binding"/>
    <property type="evidence" value="ECO:0007669"/>
    <property type="project" value="UniProtKB-KW"/>
</dbReference>
<dbReference type="SUPFAM" id="SSF50249">
    <property type="entry name" value="Nucleic acid-binding proteins"/>
    <property type="match status" value="1"/>
</dbReference>
<dbReference type="Gene3D" id="2.40.50.140">
    <property type="entry name" value="Nucleic acid-binding proteins"/>
    <property type="match status" value="1"/>
</dbReference>
<dbReference type="RefSeq" id="WP_038564023.1">
    <property type="nucleotide sequence ID" value="NZ_CP008876.1"/>
</dbReference>
<organism evidence="13 15">
    <name type="scientific">Terribacillus saccharophilus</name>
    <dbReference type="NCBI Taxonomy" id="361277"/>
    <lineage>
        <taxon>Bacteria</taxon>
        <taxon>Bacillati</taxon>
        <taxon>Bacillota</taxon>
        <taxon>Bacilli</taxon>
        <taxon>Bacillales</taxon>
        <taxon>Bacillaceae</taxon>
        <taxon>Terribacillus</taxon>
    </lineage>
</organism>
<dbReference type="SUPFAM" id="SSF52540">
    <property type="entry name" value="P-loop containing nucleoside triphosphate hydrolases"/>
    <property type="match status" value="1"/>
</dbReference>
<dbReference type="InterPro" id="IPR004881">
    <property type="entry name" value="Ribosome_biogen_GTPase_RsgA"/>
</dbReference>
<comment type="subcellular location">
    <subcellularLocation>
        <location evidence="10">Cytoplasm</location>
    </subcellularLocation>
</comment>
<dbReference type="GO" id="GO:0005737">
    <property type="term" value="C:cytoplasm"/>
    <property type="evidence" value="ECO:0007669"/>
    <property type="project" value="UniProtKB-SubCell"/>
</dbReference>